<gene>
    <name evidence="2" type="ORF">SAMN02910429_01899</name>
</gene>
<reference evidence="3" key="1">
    <citation type="submission" date="2016-10" db="EMBL/GenBank/DDBJ databases">
        <authorList>
            <person name="Varghese N."/>
            <person name="Submissions S."/>
        </authorList>
    </citation>
    <scope>NUCLEOTIDE SEQUENCE [LARGE SCALE GENOMIC DNA]</scope>
    <source>
        <strain evidence="3">S1b</strain>
    </source>
</reference>
<feature type="transmembrane region" description="Helical" evidence="1">
    <location>
        <begin position="6"/>
        <end position="25"/>
    </location>
</feature>
<name>A0A1H9U2Y0_9FIRM</name>
<keyword evidence="1" id="KW-1133">Transmembrane helix</keyword>
<sequence length="162" mass="18383">MNIITIILWVVVAVLLALSVGLFFLEKKYRKAKEQQDDILAKNSQWMTLLIIDKKRCKADDSGLPNSIKETLPKAFRRMKKLAIVKAKVGPKIISFIADESIFDDIPVGKEISAFVGGLYISEIRGIRGPIERSTTKKGFRARMAEKYNQASKELKEQKKKK</sequence>
<proteinExistence type="predicted"/>
<dbReference type="OrthoDB" id="1828236at2"/>
<keyword evidence="1" id="KW-0472">Membrane</keyword>
<dbReference type="RefSeq" id="WP_022749495.1">
    <property type="nucleotide sequence ID" value="NZ_FOGW01000022.1"/>
</dbReference>
<organism evidence="2 3">
    <name type="scientific">Lachnobacterium bovis</name>
    <dbReference type="NCBI Taxonomy" id="140626"/>
    <lineage>
        <taxon>Bacteria</taxon>
        <taxon>Bacillati</taxon>
        <taxon>Bacillota</taxon>
        <taxon>Clostridia</taxon>
        <taxon>Lachnospirales</taxon>
        <taxon>Lachnospiraceae</taxon>
        <taxon>Lachnobacterium</taxon>
    </lineage>
</organism>
<accession>A0A1H9U2Y0</accession>
<protein>
    <submittedName>
        <fullName evidence="2">Uncharacterized protein</fullName>
    </submittedName>
</protein>
<dbReference type="EMBL" id="FOGW01000022">
    <property type="protein sequence ID" value="SES03598.1"/>
    <property type="molecule type" value="Genomic_DNA"/>
</dbReference>
<dbReference type="Proteomes" id="UP000182471">
    <property type="component" value="Unassembled WGS sequence"/>
</dbReference>
<dbReference type="AlphaFoldDB" id="A0A1H9U2Y0"/>
<evidence type="ECO:0000313" key="2">
    <source>
        <dbReference type="EMBL" id="SES03598.1"/>
    </source>
</evidence>
<evidence type="ECO:0000256" key="1">
    <source>
        <dbReference type="SAM" id="Phobius"/>
    </source>
</evidence>
<keyword evidence="1" id="KW-0812">Transmembrane</keyword>
<evidence type="ECO:0000313" key="3">
    <source>
        <dbReference type="Proteomes" id="UP000182471"/>
    </source>
</evidence>
<keyword evidence="3" id="KW-1185">Reference proteome</keyword>